<feature type="compositionally biased region" description="Low complexity" evidence="7">
    <location>
        <begin position="609"/>
        <end position="619"/>
    </location>
</feature>
<keyword evidence="5" id="KW-0862">Zinc</keyword>
<accession>A0A409V9V5</accession>
<evidence type="ECO:0000256" key="4">
    <source>
        <dbReference type="ARBA" id="ARBA00022771"/>
    </source>
</evidence>
<comment type="caution">
    <text evidence="9">The sequence shown here is derived from an EMBL/GenBank/DDBJ whole genome shotgun (WGS) entry which is preliminary data.</text>
</comment>
<gene>
    <name evidence="9" type="ORF">CVT24_004861</name>
</gene>
<organism evidence="9 10">
    <name type="scientific">Panaeolus cyanescens</name>
    <dbReference type="NCBI Taxonomy" id="181874"/>
    <lineage>
        <taxon>Eukaryota</taxon>
        <taxon>Fungi</taxon>
        <taxon>Dikarya</taxon>
        <taxon>Basidiomycota</taxon>
        <taxon>Agaricomycotina</taxon>
        <taxon>Agaricomycetes</taxon>
        <taxon>Agaricomycetidae</taxon>
        <taxon>Agaricales</taxon>
        <taxon>Agaricineae</taxon>
        <taxon>Galeropsidaceae</taxon>
        <taxon>Panaeolus</taxon>
    </lineage>
</organism>
<keyword evidence="3" id="KW-0677">Repeat</keyword>
<evidence type="ECO:0000313" key="10">
    <source>
        <dbReference type="Proteomes" id="UP000284842"/>
    </source>
</evidence>
<dbReference type="OrthoDB" id="60955at2759"/>
<proteinExistence type="predicted"/>
<feature type="region of interest" description="Disordered" evidence="7">
    <location>
        <begin position="655"/>
        <end position="813"/>
    </location>
</feature>
<dbReference type="InterPro" id="IPR001680">
    <property type="entry name" value="WD40_rpt"/>
</dbReference>
<dbReference type="PROSITE" id="PS00678">
    <property type="entry name" value="WD_REPEATS_1"/>
    <property type="match status" value="1"/>
</dbReference>
<dbReference type="Proteomes" id="UP000284842">
    <property type="component" value="Unassembled WGS sequence"/>
</dbReference>
<dbReference type="PANTHER" id="PTHR46200:SF1">
    <property type="entry name" value="GATOR COMPLEX PROTEIN WDR24"/>
    <property type="match status" value="1"/>
</dbReference>
<dbReference type="EMBL" id="NHTK01006118">
    <property type="protein sequence ID" value="PPQ63564.1"/>
    <property type="molecule type" value="Genomic_DNA"/>
</dbReference>
<dbReference type="InterPro" id="IPR049566">
    <property type="entry name" value="WDR59_RTC1-like_RING_Znf"/>
</dbReference>
<feature type="compositionally biased region" description="Polar residues" evidence="7">
    <location>
        <begin position="660"/>
        <end position="669"/>
    </location>
</feature>
<feature type="domain" description="WDR59/RTC1-like RING zinc finger" evidence="8">
    <location>
        <begin position="1076"/>
        <end position="1110"/>
    </location>
</feature>
<feature type="region of interest" description="Disordered" evidence="7">
    <location>
        <begin position="1198"/>
        <end position="1225"/>
    </location>
</feature>
<feature type="compositionally biased region" description="Basic residues" evidence="7">
    <location>
        <begin position="773"/>
        <end position="793"/>
    </location>
</feature>
<dbReference type="InterPro" id="IPR037590">
    <property type="entry name" value="WDR24"/>
</dbReference>
<dbReference type="AlphaFoldDB" id="A0A409V9V5"/>
<keyword evidence="10" id="KW-1185">Reference proteome</keyword>
<evidence type="ECO:0000256" key="1">
    <source>
        <dbReference type="ARBA" id="ARBA00022574"/>
    </source>
</evidence>
<evidence type="ECO:0000259" key="8">
    <source>
        <dbReference type="Pfam" id="PF17120"/>
    </source>
</evidence>
<feature type="region of interest" description="Disordered" evidence="7">
    <location>
        <begin position="318"/>
        <end position="337"/>
    </location>
</feature>
<evidence type="ECO:0000256" key="7">
    <source>
        <dbReference type="SAM" id="MobiDB-lite"/>
    </source>
</evidence>
<feature type="region of interest" description="Disordered" evidence="7">
    <location>
        <begin position="1127"/>
        <end position="1177"/>
    </location>
</feature>
<dbReference type="InterPro" id="IPR019775">
    <property type="entry name" value="WD40_repeat_CS"/>
</dbReference>
<feature type="compositionally biased region" description="Polar residues" evidence="7">
    <location>
        <begin position="556"/>
        <end position="584"/>
    </location>
</feature>
<dbReference type="GO" id="GO:0061700">
    <property type="term" value="C:GATOR2 complex"/>
    <property type="evidence" value="ECO:0007669"/>
    <property type="project" value="TreeGrafter"/>
</dbReference>
<dbReference type="PROSITE" id="PS50082">
    <property type="entry name" value="WD_REPEATS_2"/>
    <property type="match status" value="1"/>
</dbReference>
<evidence type="ECO:0000256" key="3">
    <source>
        <dbReference type="ARBA" id="ARBA00022737"/>
    </source>
</evidence>
<dbReference type="InterPro" id="IPR036322">
    <property type="entry name" value="WD40_repeat_dom_sf"/>
</dbReference>
<evidence type="ECO:0000313" key="9">
    <source>
        <dbReference type="EMBL" id="PPQ63564.1"/>
    </source>
</evidence>
<dbReference type="InParanoid" id="A0A409V9V5"/>
<dbReference type="Gene3D" id="2.130.10.10">
    <property type="entry name" value="YVTN repeat-like/Quinoprotein amine dehydrogenase"/>
    <property type="match status" value="2"/>
</dbReference>
<protein>
    <recommendedName>
        <fullName evidence="8">WDR59/RTC1-like RING zinc finger domain-containing protein</fullName>
    </recommendedName>
</protein>
<dbReference type="GO" id="GO:0005774">
    <property type="term" value="C:vacuolar membrane"/>
    <property type="evidence" value="ECO:0007669"/>
    <property type="project" value="TreeGrafter"/>
</dbReference>
<dbReference type="STRING" id="181874.A0A409V9V5"/>
<dbReference type="SMART" id="SM00320">
    <property type="entry name" value="WD40"/>
    <property type="match status" value="2"/>
</dbReference>
<name>A0A409V9V5_9AGAR</name>
<keyword evidence="4" id="KW-0863">Zinc-finger</keyword>
<dbReference type="PANTHER" id="PTHR46200">
    <property type="entry name" value="GATOR COMPLEX PROTEIN WDR24"/>
    <property type="match status" value="1"/>
</dbReference>
<evidence type="ECO:0000256" key="5">
    <source>
        <dbReference type="ARBA" id="ARBA00022833"/>
    </source>
</evidence>
<feature type="compositionally biased region" description="Low complexity" evidence="7">
    <location>
        <begin position="794"/>
        <end position="804"/>
    </location>
</feature>
<reference evidence="9 10" key="1">
    <citation type="journal article" date="2018" name="Evol. Lett.">
        <title>Horizontal gene cluster transfer increased hallucinogenic mushroom diversity.</title>
        <authorList>
            <person name="Reynolds H.T."/>
            <person name="Vijayakumar V."/>
            <person name="Gluck-Thaler E."/>
            <person name="Korotkin H.B."/>
            <person name="Matheny P.B."/>
            <person name="Slot J.C."/>
        </authorList>
    </citation>
    <scope>NUCLEOTIDE SEQUENCE [LARGE SCALE GENOMIC DNA]</scope>
    <source>
        <strain evidence="9 10">2629</strain>
    </source>
</reference>
<keyword evidence="1 6" id="KW-0853">WD repeat</keyword>
<keyword evidence="2" id="KW-0479">Metal-binding</keyword>
<dbReference type="GO" id="GO:1904263">
    <property type="term" value="P:positive regulation of TORC1 signaling"/>
    <property type="evidence" value="ECO:0007669"/>
    <property type="project" value="TreeGrafter"/>
</dbReference>
<feature type="region of interest" description="Disordered" evidence="7">
    <location>
        <begin position="554"/>
        <end position="622"/>
    </location>
</feature>
<dbReference type="InterPro" id="IPR015943">
    <property type="entry name" value="WD40/YVTN_repeat-like_dom_sf"/>
</dbReference>
<feature type="compositionally biased region" description="Polar residues" evidence="7">
    <location>
        <begin position="593"/>
        <end position="608"/>
    </location>
</feature>
<feature type="compositionally biased region" description="Acidic residues" evidence="7">
    <location>
        <begin position="682"/>
        <end position="699"/>
    </location>
</feature>
<dbReference type="GO" id="GO:0016239">
    <property type="term" value="P:positive regulation of macroautophagy"/>
    <property type="evidence" value="ECO:0007669"/>
    <property type="project" value="TreeGrafter"/>
</dbReference>
<sequence length="1257" mass="136300">MPFTSYSNAEGSSAVLRIVRVSDPSHTGTSDHKSSVGKGGFRIDASRNLWEGSGLKIDSASTDVAWGHGVFNNKILTSARNGELILWDINKSGGVKYERRSKDHIRSIHQLSVSHIVHHYCVTGSADGHMRVWDLRDLSKSIMRVHHPISVRSLVFSPSPWQPLQAVVGLDNGSIYRHMGQRGQLDKIPVAHTAAVTALDWCSSGGVRNHGSTHPGIQGDQSSGLGWIVSGGLDKCVKVWDLTAPGSSTHIPSKPTYTLHPSYPVRRVEWRPEYECELAIVSSNEYAVASSDAPGLSNPNTSGLLTRVGSGLESFLKGSGTADTPLRDKAPTPTGVESKSSVALQCMGDAIEIWDVRRGWIAKWSVTGSAAEGGVTDIAFDDSHALFAQHNNGSFSQMDLRETTKPLDSIPRVAATWEPTGSMSFIAEQKSEWEVPYDDIAPDPKQSGDLRKASLKALGDVPARSSNQTVATFAYDLAIHDLETFTALARRYVFEGQSRQEICHHNAAVAFSTGHDAAAQVWLLLHACLKRYLPGYSPSPSLKKPKKIPSPLIPQGSPNTQTFHSFATKTPDSANFGHKTSPTRRQTDPVTLKTGSISRGRTPLSSAASSPRHPLSHLPPITPRRASFFSRRESVDAGVVGRSTLLRRPSISVNAAVHSASPNERSASSLRHVGEGVLDSDSSSEEDDDDGEEEEEDNETAGANSSDDEVLLPPLISPTLAGPRVIPAPSPLSRGHQAWTESEDDAENLEEEASSPSPQSTETESDNSSSGNKKARALRRPRRNSVRPYRQSRSRSSTLASLAAPHPPLMHQDSHTSIRTIIAESPIKENAHFTQEESLRNPYAATTSYQFPGTSVLQQAQSYNSHDMPSAGHRRQKSQTFSEFRLGRANSAPHGTSIMTFPTSQHEREALDAEYAPMHEEEEVEEPEKTLRRMDIIEEEEKRIAETTLEALREALEEFADEGDVQMCSMLALVAPEELKISKFRATRFLDAYLDLLNRLRLYTCAAYIRKYCHVDEIKKYTLVQTTIYTACGRCRKPLLTPATNQGPLLAGTTPSTPVLAPGAFAFCIACRSAVVNCAICRLPVRSLLFQCSVCHHGGHEACYERYYMETPMRDLSMTTARYLPSSNASSGDDIGVPSLANTGSGSMPGVNLRGRSSKGSEITSVGLPATDDDAMSMTSGISTQSYGRTFFPNAAGFDSPAGTSPVRSVPGTRPGRGRTGGDSGVYTRLAGHPCAAGCGHFCWAASAVSESRVEDL</sequence>
<dbReference type="GO" id="GO:0008270">
    <property type="term" value="F:zinc ion binding"/>
    <property type="evidence" value="ECO:0007669"/>
    <property type="project" value="UniProtKB-KW"/>
</dbReference>
<evidence type="ECO:0000256" key="6">
    <source>
        <dbReference type="PROSITE-ProRule" id="PRU00221"/>
    </source>
</evidence>
<dbReference type="Pfam" id="PF17120">
    <property type="entry name" value="zf-RING_16"/>
    <property type="match status" value="1"/>
</dbReference>
<feature type="compositionally biased region" description="Acidic residues" evidence="7">
    <location>
        <begin position="741"/>
        <end position="753"/>
    </location>
</feature>
<dbReference type="SUPFAM" id="SSF50978">
    <property type="entry name" value="WD40 repeat-like"/>
    <property type="match status" value="1"/>
</dbReference>
<dbReference type="GO" id="GO:0005829">
    <property type="term" value="C:cytosol"/>
    <property type="evidence" value="ECO:0007669"/>
    <property type="project" value="TreeGrafter"/>
</dbReference>
<evidence type="ECO:0000256" key="2">
    <source>
        <dbReference type="ARBA" id="ARBA00022723"/>
    </source>
</evidence>
<feature type="repeat" description="WD" evidence="6">
    <location>
        <begin position="101"/>
        <end position="143"/>
    </location>
</feature>